<evidence type="ECO:0000313" key="3">
    <source>
        <dbReference type="Proteomes" id="UP001497497"/>
    </source>
</evidence>
<keyword evidence="3" id="KW-1185">Reference proteome</keyword>
<evidence type="ECO:0000256" key="1">
    <source>
        <dbReference type="SAM" id="MobiDB-lite"/>
    </source>
</evidence>
<feature type="region of interest" description="Disordered" evidence="1">
    <location>
        <begin position="1"/>
        <end position="102"/>
    </location>
</feature>
<feature type="non-terminal residue" evidence="2">
    <location>
        <position position="330"/>
    </location>
</feature>
<gene>
    <name evidence="2" type="ORF">GSLYS_00000952001</name>
</gene>
<name>A0AAV2GZE9_LYMST</name>
<feature type="compositionally biased region" description="Basic and acidic residues" evidence="1">
    <location>
        <begin position="1"/>
        <end position="13"/>
    </location>
</feature>
<feature type="region of interest" description="Disordered" evidence="1">
    <location>
        <begin position="268"/>
        <end position="300"/>
    </location>
</feature>
<organism evidence="2 3">
    <name type="scientific">Lymnaea stagnalis</name>
    <name type="common">Great pond snail</name>
    <name type="synonym">Helix stagnalis</name>
    <dbReference type="NCBI Taxonomy" id="6523"/>
    <lineage>
        <taxon>Eukaryota</taxon>
        <taxon>Metazoa</taxon>
        <taxon>Spiralia</taxon>
        <taxon>Lophotrochozoa</taxon>
        <taxon>Mollusca</taxon>
        <taxon>Gastropoda</taxon>
        <taxon>Heterobranchia</taxon>
        <taxon>Euthyneura</taxon>
        <taxon>Panpulmonata</taxon>
        <taxon>Hygrophila</taxon>
        <taxon>Lymnaeoidea</taxon>
        <taxon>Lymnaeidae</taxon>
        <taxon>Lymnaea</taxon>
    </lineage>
</organism>
<reference evidence="2 3" key="1">
    <citation type="submission" date="2024-04" db="EMBL/GenBank/DDBJ databases">
        <authorList>
            <consortium name="Genoscope - CEA"/>
            <person name="William W."/>
        </authorList>
    </citation>
    <scope>NUCLEOTIDE SEQUENCE [LARGE SCALE GENOMIC DNA]</scope>
</reference>
<feature type="region of interest" description="Disordered" evidence="1">
    <location>
        <begin position="180"/>
        <end position="199"/>
    </location>
</feature>
<feature type="compositionally biased region" description="Acidic residues" evidence="1">
    <location>
        <begin position="24"/>
        <end position="38"/>
    </location>
</feature>
<feature type="compositionally biased region" description="Basic and acidic residues" evidence="1">
    <location>
        <begin position="268"/>
        <end position="286"/>
    </location>
</feature>
<feature type="region of interest" description="Disordered" evidence="1">
    <location>
        <begin position="224"/>
        <end position="248"/>
    </location>
</feature>
<feature type="region of interest" description="Disordered" evidence="1">
    <location>
        <begin position="131"/>
        <end position="155"/>
    </location>
</feature>
<dbReference type="AlphaFoldDB" id="A0AAV2GZE9"/>
<dbReference type="Proteomes" id="UP001497497">
    <property type="component" value="Unassembled WGS sequence"/>
</dbReference>
<dbReference type="EMBL" id="CAXITT010000008">
    <property type="protein sequence ID" value="CAL1526775.1"/>
    <property type="molecule type" value="Genomic_DNA"/>
</dbReference>
<feature type="compositionally biased region" description="Basic and acidic residues" evidence="1">
    <location>
        <begin position="139"/>
        <end position="148"/>
    </location>
</feature>
<sequence>GRTGRYDLVKDGESGGESDGLSVELEDGDSNFDSDDECSSISVSGSEDSDDAAPDSQHNGGDQLPPLDDHDGPSQRYLPTPGRGLDQVNPSAYDTQPAGHCGVSNVRLTSYKVNHPPDITDIDTISQAHVSDAPVHLTSQDRAHEPSPDRATTQDLASKVYSYPYNSQMQLSRSLRTLHRDPNENASSQPSQEVSRLTPSSLFLGGNSLNQSWVARINKSLSAQTHPETISADPSKRKSNGQIVPRPMKHFGESFNKFVQAKLTKTFSDNRHNRHHLDAPRDDGKRGSLPRAESQFTRNESYKRACSSIETFTLVEEDPGEHVTAADDLP</sequence>
<feature type="non-terminal residue" evidence="2">
    <location>
        <position position="1"/>
    </location>
</feature>
<comment type="caution">
    <text evidence="2">The sequence shown here is derived from an EMBL/GenBank/DDBJ whole genome shotgun (WGS) entry which is preliminary data.</text>
</comment>
<protein>
    <submittedName>
        <fullName evidence="2">Uncharacterized protein</fullName>
    </submittedName>
</protein>
<feature type="compositionally biased region" description="Polar residues" evidence="1">
    <location>
        <begin position="184"/>
        <end position="199"/>
    </location>
</feature>
<accession>A0AAV2GZE9</accession>
<evidence type="ECO:0000313" key="2">
    <source>
        <dbReference type="EMBL" id="CAL1526775.1"/>
    </source>
</evidence>
<proteinExistence type="predicted"/>